<dbReference type="NCBIfam" id="TIGR02937">
    <property type="entry name" value="sigma70-ECF"/>
    <property type="match status" value="1"/>
</dbReference>
<dbReference type="GO" id="GO:0016987">
    <property type="term" value="F:sigma factor activity"/>
    <property type="evidence" value="ECO:0007669"/>
    <property type="project" value="UniProtKB-KW"/>
</dbReference>
<dbReference type="InterPro" id="IPR000943">
    <property type="entry name" value="RNA_pol_sigma70"/>
</dbReference>
<dbReference type="Gene3D" id="1.10.10.10">
    <property type="entry name" value="Winged helix-like DNA-binding domain superfamily/Winged helix DNA-binding domain"/>
    <property type="match status" value="2"/>
</dbReference>
<dbReference type="Pfam" id="PF04542">
    <property type="entry name" value="Sigma70_r2"/>
    <property type="match status" value="1"/>
</dbReference>
<dbReference type="AlphaFoldDB" id="A0A090RUJ2"/>
<evidence type="ECO:0000256" key="4">
    <source>
        <dbReference type="ARBA" id="ARBA00023163"/>
    </source>
</evidence>
<feature type="domain" description="RNA polymerase sigma-70" evidence="6">
    <location>
        <begin position="253"/>
        <end position="279"/>
    </location>
</feature>
<dbReference type="PANTHER" id="PTHR30603">
    <property type="entry name" value="RNA POLYMERASE SIGMA FACTOR RPO"/>
    <property type="match status" value="1"/>
</dbReference>
<dbReference type="GO" id="GO:0006352">
    <property type="term" value="P:DNA-templated transcription initiation"/>
    <property type="evidence" value="ECO:0007669"/>
    <property type="project" value="InterPro"/>
</dbReference>
<dbReference type="InterPro" id="IPR013325">
    <property type="entry name" value="RNA_pol_sigma_r2"/>
</dbReference>
<proteinExistence type="predicted"/>
<dbReference type="CDD" id="cd06171">
    <property type="entry name" value="Sigma70_r4"/>
    <property type="match status" value="1"/>
</dbReference>
<dbReference type="Gene3D" id="1.10.601.10">
    <property type="entry name" value="RNA Polymerase Primary Sigma Factor"/>
    <property type="match status" value="1"/>
</dbReference>
<keyword evidence="1" id="KW-0805">Transcription regulation</keyword>
<dbReference type="PROSITE" id="PS00716">
    <property type="entry name" value="SIGMA70_2"/>
    <property type="match status" value="1"/>
</dbReference>
<dbReference type="InterPro" id="IPR050239">
    <property type="entry name" value="Sigma-70_RNA_pol_init_factors"/>
</dbReference>
<dbReference type="InterPro" id="IPR007630">
    <property type="entry name" value="RNA_pol_sigma70_r4"/>
</dbReference>
<organism evidence="7 8">
    <name type="scientific">Vibrio maritimus</name>
    <dbReference type="NCBI Taxonomy" id="990268"/>
    <lineage>
        <taxon>Bacteria</taxon>
        <taxon>Pseudomonadati</taxon>
        <taxon>Pseudomonadota</taxon>
        <taxon>Gammaproteobacteria</taxon>
        <taxon>Vibrionales</taxon>
        <taxon>Vibrionaceae</taxon>
        <taxon>Vibrio</taxon>
    </lineage>
</organism>
<keyword evidence="3" id="KW-0238">DNA-binding</keyword>
<name>A0A090RUJ2_9VIBR</name>
<dbReference type="STRING" id="990268.JCM19235_2364"/>
<evidence type="ECO:0000256" key="3">
    <source>
        <dbReference type="ARBA" id="ARBA00023125"/>
    </source>
</evidence>
<feature type="region of interest" description="Disordered" evidence="5">
    <location>
        <begin position="149"/>
        <end position="171"/>
    </location>
</feature>
<dbReference type="Pfam" id="PF04545">
    <property type="entry name" value="Sigma70_r4"/>
    <property type="match status" value="1"/>
</dbReference>
<dbReference type="PANTHER" id="PTHR30603:SF67">
    <property type="entry name" value="RNA POLYMERASE SIGMA FACTOR RPOS"/>
    <property type="match status" value="1"/>
</dbReference>
<protein>
    <submittedName>
        <fullName evidence="7">RNA polymerase sigma factor RpoS</fullName>
    </submittedName>
</protein>
<dbReference type="GO" id="GO:0003677">
    <property type="term" value="F:DNA binding"/>
    <property type="evidence" value="ECO:0007669"/>
    <property type="project" value="UniProtKB-KW"/>
</dbReference>
<reference evidence="7 8" key="1">
    <citation type="submission" date="2014-09" db="EMBL/GenBank/DDBJ databases">
        <title>Vibrio maritimus JCM 19235. (C45) whole genome shotgun sequence.</title>
        <authorList>
            <person name="Sawabe T."/>
            <person name="Meirelles P."/>
            <person name="Nakanishi M."/>
            <person name="Sayaka M."/>
            <person name="Hattori M."/>
            <person name="Ohkuma M."/>
        </authorList>
    </citation>
    <scope>NUCLEOTIDE SEQUENCE [LARGE SCALE GENOMIC DNA]</scope>
    <source>
        <strain evidence="8">JCM19235</strain>
    </source>
</reference>
<dbReference type="PRINTS" id="PR00046">
    <property type="entry name" value="SIGMA70FCT"/>
</dbReference>
<dbReference type="InterPro" id="IPR007627">
    <property type="entry name" value="RNA_pol_sigma70_r2"/>
</dbReference>
<evidence type="ECO:0000313" key="7">
    <source>
        <dbReference type="EMBL" id="GAL18941.1"/>
    </source>
</evidence>
<sequence length="294" mass="33526">MKVVEKHTHHSSTNREDAANIGTSYFKQVSNHNLLTAEEEKLLARKARAGDTQARQGLINANLRLVIRTAKRYSNRGLDFYDLINEGNIGLIQAVDKFDPELGYRFSTYAVWWIQQSIDRAIMNQGRTIRVPVHVTKQIRECSKAAHQLRKEGKHEPTSAEIAEKTGRSPEEVSKLLKLSEQSLSLDNGWDDDGDKKDHLQTIDDDDVFELPERDIVTQNMNKALVNLVDGLPDKHKTILYHRFGLLDDEPKTLEEVGLIVGVTRERVRQIQKVAMEALRDQLRKQNLTAAEID</sequence>
<accession>A0A090RUJ2</accession>
<keyword evidence="2" id="KW-0731">Sigma factor</keyword>
<reference evidence="7 8" key="2">
    <citation type="submission" date="2014-09" db="EMBL/GenBank/DDBJ databases">
        <authorList>
            <consortium name="NBRP consortium"/>
            <person name="Sawabe T."/>
            <person name="Meirelles P."/>
            <person name="Nakanishi M."/>
            <person name="Sayaka M."/>
            <person name="Hattori M."/>
            <person name="Ohkuma M."/>
        </authorList>
    </citation>
    <scope>NUCLEOTIDE SEQUENCE [LARGE SCALE GENOMIC DNA]</scope>
    <source>
        <strain evidence="8">JCM19235</strain>
    </source>
</reference>
<dbReference type="Pfam" id="PF00140">
    <property type="entry name" value="Sigma70_r1_2"/>
    <property type="match status" value="1"/>
</dbReference>
<evidence type="ECO:0000256" key="2">
    <source>
        <dbReference type="ARBA" id="ARBA00023082"/>
    </source>
</evidence>
<dbReference type="PIRSF" id="PIRSF000770">
    <property type="entry name" value="RNA_pol_sigma-SigE/K"/>
    <property type="match status" value="1"/>
</dbReference>
<dbReference type="InterPro" id="IPR036388">
    <property type="entry name" value="WH-like_DNA-bd_sf"/>
</dbReference>
<dbReference type="InterPro" id="IPR013324">
    <property type="entry name" value="RNA_pol_sigma_r3/r4-like"/>
</dbReference>
<dbReference type="InterPro" id="IPR007624">
    <property type="entry name" value="RNA_pol_sigma70_r3"/>
</dbReference>
<keyword evidence="4" id="KW-0804">Transcription</keyword>
<dbReference type="SUPFAM" id="SSF88659">
    <property type="entry name" value="Sigma3 and sigma4 domains of RNA polymerase sigma factors"/>
    <property type="match status" value="2"/>
</dbReference>
<keyword evidence="8" id="KW-1185">Reference proteome</keyword>
<dbReference type="FunFam" id="1.10.601.10:FF:000001">
    <property type="entry name" value="RNA polymerase sigma factor SigA"/>
    <property type="match status" value="1"/>
</dbReference>
<evidence type="ECO:0000259" key="6">
    <source>
        <dbReference type="PROSITE" id="PS00716"/>
    </source>
</evidence>
<dbReference type="OrthoDB" id="9809557at2"/>
<dbReference type="Proteomes" id="UP000029228">
    <property type="component" value="Unassembled WGS sequence"/>
</dbReference>
<evidence type="ECO:0000256" key="1">
    <source>
        <dbReference type="ARBA" id="ARBA00023015"/>
    </source>
</evidence>
<comment type="caution">
    <text evidence="7">The sequence shown here is derived from an EMBL/GenBank/DDBJ whole genome shotgun (WGS) entry which is preliminary data.</text>
</comment>
<dbReference type="Pfam" id="PF04539">
    <property type="entry name" value="Sigma70_r3"/>
    <property type="match status" value="1"/>
</dbReference>
<dbReference type="InterPro" id="IPR014284">
    <property type="entry name" value="RNA_pol_sigma-70_dom"/>
</dbReference>
<evidence type="ECO:0000313" key="8">
    <source>
        <dbReference type="Proteomes" id="UP000029228"/>
    </source>
</evidence>
<dbReference type="InterPro" id="IPR009042">
    <property type="entry name" value="RNA_pol_sigma70_r1_2"/>
</dbReference>
<dbReference type="EMBL" id="BBMR01000003">
    <property type="protein sequence ID" value="GAL18941.1"/>
    <property type="molecule type" value="Genomic_DNA"/>
</dbReference>
<gene>
    <name evidence="7" type="ORF">JCM19235_2364</name>
</gene>
<dbReference type="SUPFAM" id="SSF88946">
    <property type="entry name" value="Sigma2 domain of RNA polymerase sigma factors"/>
    <property type="match status" value="1"/>
</dbReference>
<evidence type="ECO:0000256" key="5">
    <source>
        <dbReference type="SAM" id="MobiDB-lite"/>
    </source>
</evidence>